<evidence type="ECO:0000313" key="3">
    <source>
        <dbReference type="Proteomes" id="UP001154322"/>
    </source>
</evidence>
<dbReference type="RefSeq" id="WP_213430209.1">
    <property type="nucleotide sequence ID" value="NZ_AP031286.1"/>
</dbReference>
<evidence type="ECO:0000313" key="2">
    <source>
        <dbReference type="EMBL" id="CAH8244700.1"/>
    </source>
</evidence>
<proteinExistence type="predicted"/>
<name>A0ABN8U1V6_9BACL</name>
<sequence>MNRLKKFVHAALSFLVVLILTQAVIVPLLRSVEAPQSGFPLSLVISVIISYLITRKLLRRLERKHTLKL</sequence>
<protein>
    <submittedName>
        <fullName evidence="2">Uncharacterized protein</fullName>
    </submittedName>
</protein>
<reference evidence="2" key="1">
    <citation type="submission" date="2022-06" db="EMBL/GenBank/DDBJ databases">
        <authorList>
            <person name="Dietemann V."/>
            <person name="Ory F."/>
            <person name="Dainat B."/>
            <person name="Oberhansli S."/>
        </authorList>
    </citation>
    <scope>NUCLEOTIDE SEQUENCE</scope>
    <source>
        <strain evidence="2">Ena-SAMPLE-TAB-26-04-2022-14:26:32:270-5432</strain>
    </source>
</reference>
<evidence type="ECO:0000256" key="1">
    <source>
        <dbReference type="SAM" id="Phobius"/>
    </source>
</evidence>
<comment type="caution">
    <text evidence="2">The sequence shown here is derived from an EMBL/GenBank/DDBJ whole genome shotgun (WGS) entry which is preliminary data.</text>
</comment>
<dbReference type="Proteomes" id="UP001154322">
    <property type="component" value="Unassembled WGS sequence"/>
</dbReference>
<dbReference type="EMBL" id="CALYLO010000002">
    <property type="protein sequence ID" value="CAH8244700.1"/>
    <property type="molecule type" value="Genomic_DNA"/>
</dbReference>
<keyword evidence="1" id="KW-1133">Transmembrane helix</keyword>
<keyword evidence="1" id="KW-0472">Membrane</keyword>
<accession>A0ABN8U1V6</accession>
<gene>
    <name evidence="2" type="ORF">WJ0W_001930</name>
</gene>
<feature type="transmembrane region" description="Helical" evidence="1">
    <location>
        <begin position="39"/>
        <end position="58"/>
    </location>
</feature>
<organism evidence="2 3">
    <name type="scientific">Paenibacillus melissococcoides</name>
    <dbReference type="NCBI Taxonomy" id="2912268"/>
    <lineage>
        <taxon>Bacteria</taxon>
        <taxon>Bacillati</taxon>
        <taxon>Bacillota</taxon>
        <taxon>Bacilli</taxon>
        <taxon>Bacillales</taxon>
        <taxon>Paenibacillaceae</taxon>
        <taxon>Paenibacillus</taxon>
    </lineage>
</organism>
<keyword evidence="3" id="KW-1185">Reference proteome</keyword>
<keyword evidence="1" id="KW-0812">Transmembrane</keyword>